<feature type="compositionally biased region" description="Polar residues" evidence="5">
    <location>
        <begin position="2864"/>
        <end position="2875"/>
    </location>
</feature>
<evidence type="ECO:0000313" key="10">
    <source>
        <dbReference type="RefSeq" id="XP_022254027.1"/>
    </source>
</evidence>
<dbReference type="InterPro" id="IPR031866">
    <property type="entry name" value="DUF4758"/>
</dbReference>
<dbReference type="InterPro" id="IPR036364">
    <property type="entry name" value="SEA_dom_sf"/>
</dbReference>
<feature type="compositionally biased region" description="Low complexity" evidence="5">
    <location>
        <begin position="147"/>
        <end position="158"/>
    </location>
</feature>
<feature type="domain" description="EGF-like" evidence="8">
    <location>
        <begin position="6102"/>
        <end position="6141"/>
    </location>
</feature>
<dbReference type="InterPro" id="IPR018097">
    <property type="entry name" value="EGF_Ca-bd_CS"/>
</dbReference>
<feature type="region of interest" description="Disordered" evidence="5">
    <location>
        <begin position="3485"/>
        <end position="3524"/>
    </location>
</feature>
<evidence type="ECO:0000313" key="9">
    <source>
        <dbReference type="Proteomes" id="UP000694941"/>
    </source>
</evidence>
<proteinExistence type="predicted"/>
<keyword evidence="2 6" id="KW-1133">Transmembrane helix</keyword>
<feature type="region of interest" description="Disordered" evidence="5">
    <location>
        <begin position="3351"/>
        <end position="3371"/>
    </location>
</feature>
<feature type="compositionally biased region" description="Polar residues" evidence="5">
    <location>
        <begin position="5904"/>
        <end position="5916"/>
    </location>
</feature>
<dbReference type="InterPro" id="IPR000152">
    <property type="entry name" value="EGF-type_Asp/Asn_hydroxyl_site"/>
</dbReference>
<feature type="compositionally biased region" description="Basic and acidic residues" evidence="5">
    <location>
        <begin position="2631"/>
        <end position="2642"/>
    </location>
</feature>
<feature type="compositionally biased region" description="Polar residues" evidence="5">
    <location>
        <begin position="2600"/>
        <end position="2630"/>
    </location>
</feature>
<feature type="compositionally biased region" description="Basic residues" evidence="5">
    <location>
        <begin position="2715"/>
        <end position="2726"/>
    </location>
</feature>
<feature type="compositionally biased region" description="Basic and acidic residues" evidence="5">
    <location>
        <begin position="2509"/>
        <end position="2543"/>
    </location>
</feature>
<feature type="domain" description="SEA" evidence="7">
    <location>
        <begin position="5973"/>
        <end position="6099"/>
    </location>
</feature>
<feature type="region of interest" description="Disordered" evidence="5">
    <location>
        <begin position="2380"/>
        <end position="2429"/>
    </location>
</feature>
<dbReference type="InterPro" id="IPR000082">
    <property type="entry name" value="SEA_dom"/>
</dbReference>
<dbReference type="PANTHER" id="PTHR39072:SF3">
    <property type="entry name" value="RE48511P"/>
    <property type="match status" value="1"/>
</dbReference>
<keyword evidence="3 4" id="KW-1015">Disulfide bond</keyword>
<feature type="compositionally biased region" description="Basic and acidic residues" evidence="5">
    <location>
        <begin position="3351"/>
        <end position="3361"/>
    </location>
</feature>
<reference evidence="10" key="1">
    <citation type="submission" date="2025-08" db="UniProtKB">
        <authorList>
            <consortium name="RefSeq"/>
        </authorList>
    </citation>
    <scope>IDENTIFICATION</scope>
    <source>
        <tissue evidence="10">Muscle</tissue>
    </source>
</reference>
<feature type="transmembrane region" description="Helical" evidence="6">
    <location>
        <begin position="6189"/>
        <end position="6213"/>
    </location>
</feature>
<dbReference type="SMART" id="SM00179">
    <property type="entry name" value="EGF_CA"/>
    <property type="match status" value="2"/>
</dbReference>
<evidence type="ECO:0000256" key="2">
    <source>
        <dbReference type="ARBA" id="ARBA00022989"/>
    </source>
</evidence>
<evidence type="ECO:0000256" key="4">
    <source>
        <dbReference type="PROSITE-ProRule" id="PRU00076"/>
    </source>
</evidence>
<feature type="compositionally biased region" description="Polar residues" evidence="5">
    <location>
        <begin position="4154"/>
        <end position="4178"/>
    </location>
</feature>
<dbReference type="SMART" id="SM00192">
    <property type="entry name" value="LDLa"/>
    <property type="match status" value="1"/>
</dbReference>
<keyword evidence="1 6" id="KW-0812">Transmembrane</keyword>
<dbReference type="PROSITE" id="PS50026">
    <property type="entry name" value="EGF_3"/>
    <property type="match status" value="2"/>
</dbReference>
<feature type="compositionally biased region" description="Polar residues" evidence="5">
    <location>
        <begin position="5850"/>
        <end position="5860"/>
    </location>
</feature>
<feature type="region of interest" description="Disordered" evidence="5">
    <location>
        <begin position="5782"/>
        <end position="5929"/>
    </location>
</feature>
<sequence length="6332" mass="698459">MTVHDKLGRTNNCNEQLGIILENGLQLFELIDCAPDQYRCYCGNPRCISRSFVGDGIRDCFEGSDEDLSGNHKNYICSENNQLFLAPERIKRQTASKDTGKFTIAISTLTRTDDAGQDQPSGLQGGIEATTNNTTEVYDVFEEDSQTTRTQQTSTTKSPDFIPSANQEMSRATAGGFRTFNVNPTKVIYSFSTITQYGTTTVDTNQVHGRYIDGTFSHVVNSYSSVLRPTPSHTTLDGLHSTSPLYKVSRETQMFGSLTSGKVYQTAVKLSSRKSMDYPGNRDTLSTPLFNKSHVHIGVMDQNRQRDSVRQTEPLKRSKFEEVNVLPSFSITSSFQQVFTKSLLEITNNNSGTSEFEMKRKYPNSVDQINTDNQVIITSAPERASLSTRTFVDDDETPEVDVSSYRHFLEDTTSKTPDIGSNTFLHSTIVPGKYSKILLSKKEYYSKDQEVNFNFKDDEEVIIMSSAEQSEVIPSATSRISSTNSVKDINKSMLSEKSEIGKENRMHNMPIYEIEKVIPREANRVLPEFTGVSTLRVTSNGNSKTTGYTAYKEPLGTVLDTAGAKTVGKIGTIMPTNAEGATAYPEEFSKSSNVGLNREGRRLNIFTNPTGRKSGLEGGRVIITDRFYLPPTFGDGDQSYHDDDSEALPEDLYYQRYPATRVEPSYTSSNLKEYLLLPSLIQPHNENKDMRVTKTISQFGPIFDPLLGADTDGSIEEENIHPTYPYYHAKPEKDESFTARRRNTVPIIQSKVTLYGFLEFSTIISGTEVIFLPTVTEGTKTLGFKHASRIANTGPQYIPKESKDRTLVVHSSDPIFGTHTRQFISQRSMSTSTYSGAVDMMKTVSTSTIMTKTMKTQKPRQQKNLKHTLETSYVTETIPVLQTTMFLTSLGSIDAFDTKESANKTRQSETQRNSERKEVDDIKLYATSRYTVLDDNVHSSTVIAHPTGLITSLVGTDVIDSTTIQWKSFIFGTYIKGTYAHLIQSTSSIFITLQQTKPIDSDLSLRKEDNWLSINQNKKNRFNSESENKLQKHSVSEQRRTYFENMKSEGYSNDYGDAETVEQMFQKNIKINPKMIDDDENVIITIGNHVSEDILTRSFQKSFISKVSSRKESNFVTPSLSLLSEYASVSVMDGTFQGKRIPDDGGVETLLSSSRVDDNVVTSELMPSYTSVNSVYYYSFQNPAIDSSLNENTLESISRHATPNLNRESGDIGFNPTTYSSTAEFLEETKETSNFIASYFNSLETEGIELDSMKFVQQGTQTTSANISKHQELNFSNSATLFKHVPSKILKTFEIKSIESFRSQPGKILAPSKKETGDVPSVQEDLRKHILNSKTGKTTYYTTYTYFTTSQGNGDTSVWTRKETVTNIVTISEETSVIPTIITSTSDVETLYTTFTYFPTISADGSTVISSSFNTVTNIKTIHSTAGNQLETQSQLIHEIMPSSSETVTTMTSYITLFKNNSSVITTLFNVVPLFPTKSVMKNPDPNEIIEKSTKSEEFVITSVKPFYTTYTFFTTFFIGGTQSLSTHEETVTRYSTVSISAKPTSSINSPTTKISGTFSSQWVENHKGISSTAPLVTYTIFTTLFANGSSIVMSNTIVSKDNTARNHSQHNSKDLLKSENNVNLEISGVATTEPYQTSSLSSVTGFMEEIEKEGQISSEILHKKRKLLYVQEEEENSPIDLEKEQTYSDLTARKNDDLFHSYVKVNSGLVERSVEDTSSEPDANSPKENDPYPTGLIQSMEAKEVIDGVTTVYATEVYGTFIDGAYAQIVQSAVKVYSETPNAIDSISSNLSPQSTAVLGAQVRTTPKESFQKVGLLSSYINSEVNDQTTTFYTTNIYGTYVGDIYAHIAQTTSSIQMPESTEILSSTGLISSATSSEVHGSSTTFWITQIFGTHFNGFYAHVASTFSSVQISPTTTEEQYNIDTLNSLDYSSEKHANFKSTSLLPSSDELIKPSFIVSDHIHTSREMNTNPVVATPSLSGYETGLLSSYISTALNTGVTTLYTTNIYGTYIGGIYAQIARTTSEVQTPTPTLSDSPQTQVVNPTGLLSSLVSSVVHDEAVTYYTTQIYGTYIGDYYAQVAKTVSRSTVQTVDKDSEATVKPSVAIEYQTGLISSIVISSVLYRGTTTLHVSEIYGTYIGGVYAHVAKSTSRVLPAEMITSNITPEKVSRTGLISAIISTELNDGTTTLHTSEIYGTYIGGFYAHIGKKTSQVLPESEIRSSTPSQTVGVISSNVMTEVNEGTTTLHTKEIIGTYFNGLYAHVARSTSSIIEPSTSEPTSDKTGLISSVTSSEIHGTLATIYTKEIHGTYFNGFYAHIAKTSSQVVPVSAYNERELTKTLISSERAFPTRSLKQTDETSDISHISSPLQSTFLENNISAQSEKHDAGSKENDTRLENSQVQNTQFPTKSHSSTTPFEESDENDTSRIITKSINSDINTLESSYVQPEIKVEYKGNNQTITKKKQHEEKTTTENLESEEKDSAKVTTQSSGPFIHFPSLVRGTEGTDNEEAKDKAEDYDYIEDSRNESFDSEGKGSPESKDDFLESFDESTDKYTDIDLADVKIKKDNDYYEDYYDNYDDDISQNSKRKNKQTKERTRTFHLSQSRSQTSGKTGDKSNNISTSKIQVNDNTESHDSTEDHVPQIRIRPFRQRKRPSFVLPTRPTHKPPSFNIRFRRPILSRRIDDAEEDIDEQDANYTENDEDEAYTSPLPSFRSRFRTQGQRRKNSFQFRTRLSESRLNHFPSNNRRSTFSSQPQAEERSDYDDSYLEEDNITEDYEYADDIEENSSLDRENRFRPLRSTLGPRSGRRSRLFGRRNAARFGRRSRRKEEKDIEDEELDEKPNHTRNARVRIRRPKGRRSRNRGQSLRSSFNAVSKENPDEEDRREVRFRGQRRRPTFDPRSWRKTLPETSTSSIVTPTQTPVTVTSVITTVKILPIYHGFKTSYATLTTTTFGSSVIPPSEYSAVTSDGITKTIYSSKTNVPDINGPTDQLHTVITEILITTSPWESTHLVTLKIGYSTRTDTITDTRILTTLSTILSTIAPEASAPSAAQQQFPLPFYQGISPNSVSYITSSSSFVTKKPFVSTRILPLVIRGRTRYRTLTTTTFSETTIVTTTTIPVPQAQVQTHAPMVQQPYFPFPQLTTELTFYVSGADGQLKPVVTQVAVPFYQQPVLHTKVARSLQTQVSWFATKTPDGYQGFTNTVYKEKDDTQYNILLSSGLEGVSYMSDLTDTTLPTEMLKSSYISAYKVSDIDFTTIFKGKLTEVYEASAVVKDSGQKSNSDEEELLNDIKSERSISDIEKEYGLGLRFNLRKLHQFLEDDEQIRTSDEDLDTYAEVFLDDYDERRRVFGKKKNQDDKTSGEYQSNQDFDVRPQVGGKRLHNGLSPVAALPQSLPQSDTHISFQGYKVSDADSIIDLLSNVGLEEKNGGNESNDRTRFSGFERVIKVTDKLKKGILRDVTNGQDLKRSVTRNLVTRQFSLVGTAPGEEGFGRRLPKDGAEQADEQESDGTTEEKDEDRRDSLTKRRRVIIRKLRPLTNVPRGQTHQNANGLRRTPVVVRRKRPRQNFSNLENIKENEQKLGNSALNVNNEEGNDDVEVSQIHPGTFQETKEGKPGVKAASTENVVNDNSEAVRRIIRIRRPGSGKKRKVVVTKRPDAVQPSRILGSLQARGPINNDDVENQEQKNALDSELKPALTQGVSDINVINKNSLSPLGFITNAENLYSKLIPFTYYTTYTYFTTFLHGTDTIYTSRETVLSSVFSQVPDSDVVKVIQSNGGYTVPANGYTTIPLGSRTGGGATTIVHLGSRLQIFNSDIYRGVFQTTSVDSPGNQGNSNLNLHHENLEKIELNALASLPKTYFTLFTYFYTFYDGLSTRQSVRAETVTNIVSKSEPFSAELYSSTINSAGFLTIGPVSRVVNLGSRKVGGTTTEVNIGLKTLLHFDGISNVVIEQIHETTSFSPSDSESLHLPTRLAEKELGSSYTTRLAENELESSYNYHSLPINPTELQPSYASASEFISPEPDGSFDNATPEISLDNTVENDGETSKPRVRILTSLVRRPPYSLRSRIFSPRPGVVVRVRSGPSRSKERPQSRRPITYLQTSQSPELASSLSYSEESDIVENPSLTLLSSSIDIISSNYDSDVNLEEGDEILSTPTLSLSTDGNLDSINSENQQNDLQETPDVLDEQGRPTRKRLTITVRRPFGAGRISRTNTRFVLPSKLDITSRPRYYVVTRTGPRGVVAPSRRPYTVKVSRRLRPTISTEELKSSGPVTVKYETYTTFTSVPVIFGLETSFRSVLLTASSAVVVPQNSPQLSLDTATIQPTETILVTFYTTTTFTVPYTVGSQTLYTTVEQTNSRVVTQTYDHPNAVSYPTVTRDAISPELSSSILASTSVELGFGGPTTHVVSSGNDGSKATTILYPGPVGGIAGIKVISTSPDGFVETSVNGVIPSVVTSDYQSTRQTLPPVEVVAPQQGTGHQVSRSLVTRVSDGVTLIVASDADGETIQYHDEDSSPVTLQPTLLTDVVFMKDPSYSVVYDTRTFYTTYTFFTTLFSDTTSIISSSEQVVSNVITVPVTRPALANTFSPTNIPAVSPTPSVILETSEKLVTSTVYRTSTFYATLFNGTSSFVSPIEDVRSDVYTITELITLTKSMESTSEDELTPSSTVSPPPIYSTFTDYTTFTNYVTLFQGDSSVISSLEEITSNVYTVTLPGLRPSTSVSTILSKDVRPLVTVYTTRTLYTTDTHYITLFSGTETVLSSIEEIGSKLLTETLLRPFSDSSSYTDVVTTVATDSISPELRTSINASRTVPEETPTIQLVSSLQKFLTTFTYFTTLVSGPNTIISTRQEVSTSYITLFVPYTSHPVSTVETETLSVTPITTYSTSTEYTTYTFYTTLFSGEDKVTISSKQVIPRVITETITITPTPTSSTSVSTTEDILSKPVSNIDSTLTFFTTYTYYTTFVHGDNTVVSSSLRAVTQYVTVEPTSPLASQTSLDSSVLHTPTVSSDIEIAEPSIDDSTSIATVIATSSIIPTTSELDEVNIVTIVSSKVSTSTATKLPEEKLTRTSAVVNIGSNTAVESSINLETTLAVETRVAVNTKVSSKINTGSPQQEVVQVNSSGFDQEKVDSTSALESSVSLIVLSSVAKSQTPVFSSSLPESSVIFAVDKEMTEATVTSSILSGTSTTVVDGSTVIFFTDFILPAVPLSSSTTSDLTSDIISPSSGEDPESSDLVSELSSSLLSSDIFPVTSTFVLSEETIFIGSNNISTTVSPNMTLYMVTGIDGEKTRFTDVELTAVVTPTEIPESEGPEGDSDIKPGSVIELSDLLGGNANIGNNLAEAVKGIVHLFAGSAKNDTKGNSEIKATDISKPAPLPPTEGVTVSNAEEPVYIPIGAIGKTIKPSQPVPVYPGTEIPIERLESVSVTESKPIDHGLPSSIFTSKDNVQPRVPLISDIFKPGTLITGFTPLSESDNTKDTSIAPTVKTEVLTGVRTIFIEPTEVEQSDDVSSVKEVTESSVPVFSDTLRTLSVEPSLKSIKLSIKPTIRTSVIVGAKTVFLGSPTGRQPDQDTNEDSTIVDAPVLEPSTRSSTFVNVQTIFINDDGQLSTSAKNSKTLIISALDSGMSSTPLLPKVIPSGSEDYTTQTKDGQTIIRKTSVGEETIFFPFTTDTSEITVTETNTRYLTSVESTTRTLTLTTTKIYYTRDSPLTITSIFTTTIPPRTFVSTIIGSRTILGTLPEPTEAVKFDYSSMPSESTTTVTTTTLIFNSITTTVVRTLVIPTRAVRPTETTRSHVKTKSTVLNAGTETPPAPPESADSTSISDSRDQLSGNRLLSFDSGTRDQLERNKLPKSDPPTSGFNSTVVHNKISYSLPPTPNQRASSSQQPGNLPTVPTPRSQQPGNLPTVPTPRSQQPGNLPTTRSKENVRGQGIGRPEIDGCFPECDVDNQEICKRIKNMWSCQCKPGYSRKKGNQFCEATKSYVMLVRVVKLGRSSVIYNSSLSNTDSQEYRNFAHMVQQGIDLAYAASEVRPNYVRADVNGFTNSAGISNLDSPREGLLVNLTVSVNRNSAVDENVLKDEFIRSLRKSDNRVGGTDLYVQAVEDVQDFDECSDENYNDCAGSAICTNLPGTYTCSCKKNYDDLDPDLPGRVCSGEISSCEYCNGRGDCIITDDGFRICRCHHMYLGRQCEINGLVLAVVLPIAVIILILLTCCAFWCCRRWRRRRQAKAKNTAMMRAMGLTNSTPVDGTLDRKAMIIDSSSDSSGEHGPRPPYAFDGPYQPESGDLTPKKGSKKSELSLDRSLSTGFTVPPVAIPRAIHRHPKQVNYAVYNGQVFVW</sequence>
<gene>
    <name evidence="10" type="primary">LOC106469765</name>
</gene>
<feature type="region of interest" description="Disordered" evidence="5">
    <location>
        <begin position="4078"/>
        <end position="4110"/>
    </location>
</feature>
<feature type="compositionally biased region" description="Basic and acidic residues" evidence="5">
    <location>
        <begin position="3490"/>
        <end position="3500"/>
    </location>
</feature>
<feature type="compositionally biased region" description="Basic residues" evidence="5">
    <location>
        <begin position="2844"/>
        <end position="2862"/>
    </location>
</feature>
<dbReference type="InterPro" id="IPR036055">
    <property type="entry name" value="LDL_receptor-like_sf"/>
</dbReference>
<feature type="region of interest" description="Disordered" evidence="5">
    <location>
        <begin position="6254"/>
        <end position="6292"/>
    </location>
</feature>
<organism evidence="9 10">
    <name type="scientific">Limulus polyphemus</name>
    <name type="common">Atlantic horseshoe crab</name>
    <dbReference type="NCBI Taxonomy" id="6850"/>
    <lineage>
        <taxon>Eukaryota</taxon>
        <taxon>Metazoa</taxon>
        <taxon>Ecdysozoa</taxon>
        <taxon>Arthropoda</taxon>
        <taxon>Chelicerata</taxon>
        <taxon>Merostomata</taxon>
        <taxon>Xiphosura</taxon>
        <taxon>Limulidae</taxon>
        <taxon>Limulus</taxon>
    </lineage>
</organism>
<dbReference type="InterPro" id="IPR002172">
    <property type="entry name" value="LDrepeatLR_classA_rpt"/>
</dbReference>
<dbReference type="PROSITE" id="PS50068">
    <property type="entry name" value="LDLRA_2"/>
    <property type="match status" value="1"/>
</dbReference>
<feature type="compositionally biased region" description="Acidic residues" evidence="5">
    <location>
        <begin position="3501"/>
        <end position="3516"/>
    </location>
</feature>
<dbReference type="InterPro" id="IPR001881">
    <property type="entry name" value="EGF-like_Ca-bd_dom"/>
</dbReference>
<name>A0ABM1TDS1_LIMPO</name>
<dbReference type="Gene3D" id="2.10.25.10">
    <property type="entry name" value="Laminin"/>
    <property type="match status" value="1"/>
</dbReference>
<comment type="caution">
    <text evidence="4">Lacks conserved residue(s) required for the propagation of feature annotation.</text>
</comment>
<feature type="region of interest" description="Disordered" evidence="5">
    <location>
        <begin position="4154"/>
        <end position="4184"/>
    </location>
</feature>
<feature type="compositionally biased region" description="Acidic residues" evidence="5">
    <location>
        <begin position="2685"/>
        <end position="2705"/>
    </location>
</feature>
<dbReference type="SMART" id="SM00200">
    <property type="entry name" value="SEA"/>
    <property type="match status" value="1"/>
</dbReference>
<dbReference type="SUPFAM" id="SSF57424">
    <property type="entry name" value="LDL receptor-like module"/>
    <property type="match status" value="1"/>
</dbReference>
<dbReference type="PROSITE" id="PS01187">
    <property type="entry name" value="EGF_CA"/>
    <property type="match status" value="1"/>
</dbReference>
<evidence type="ECO:0000256" key="5">
    <source>
        <dbReference type="SAM" id="MobiDB-lite"/>
    </source>
</evidence>
<feature type="compositionally biased region" description="Basic and acidic residues" evidence="5">
    <location>
        <begin position="5835"/>
        <end position="5847"/>
    </location>
</feature>
<dbReference type="PROSITE" id="PS50024">
    <property type="entry name" value="SEA"/>
    <property type="match status" value="1"/>
</dbReference>
<feature type="region of interest" description="Disordered" evidence="5">
    <location>
        <begin position="143"/>
        <end position="163"/>
    </location>
</feature>
<protein>
    <submittedName>
        <fullName evidence="10">Uncharacterized protein LOC106469765</fullName>
    </submittedName>
</protein>
<evidence type="ECO:0000256" key="3">
    <source>
        <dbReference type="ARBA" id="ARBA00023157"/>
    </source>
</evidence>
<evidence type="ECO:0000256" key="1">
    <source>
        <dbReference type="ARBA" id="ARBA00022692"/>
    </source>
</evidence>
<dbReference type="PROSITE" id="PS00010">
    <property type="entry name" value="ASX_HYDROXYL"/>
    <property type="match status" value="1"/>
</dbReference>
<dbReference type="SUPFAM" id="SSF82671">
    <property type="entry name" value="SEA domain"/>
    <property type="match status" value="1"/>
</dbReference>
<dbReference type="Proteomes" id="UP000694941">
    <property type="component" value="Unplaced"/>
</dbReference>
<feature type="region of interest" description="Disordered" evidence="5">
    <location>
        <begin position="2575"/>
        <end position="2915"/>
    </location>
</feature>
<dbReference type="PROSITE" id="PS00022">
    <property type="entry name" value="EGF_1"/>
    <property type="match status" value="1"/>
</dbReference>
<dbReference type="Pfam" id="PF01390">
    <property type="entry name" value="SEA"/>
    <property type="match status" value="1"/>
</dbReference>
<dbReference type="GeneID" id="106469765"/>
<feature type="domain" description="EGF-like" evidence="8">
    <location>
        <begin position="6150"/>
        <end position="6185"/>
    </location>
</feature>
<keyword evidence="6" id="KW-0472">Membrane</keyword>
<dbReference type="Gene3D" id="4.10.400.10">
    <property type="entry name" value="Low-density Lipoprotein Receptor"/>
    <property type="match status" value="1"/>
</dbReference>
<feature type="region of interest" description="Disordered" evidence="5">
    <location>
        <begin position="5205"/>
        <end position="5229"/>
    </location>
</feature>
<feature type="compositionally biased region" description="Basic residues" evidence="5">
    <location>
        <begin position="2806"/>
        <end position="2826"/>
    </location>
</feature>
<dbReference type="RefSeq" id="XP_022254027.1">
    <property type="nucleotide sequence ID" value="XM_022398319.1"/>
</dbReference>
<feature type="compositionally biased region" description="Acidic residues" evidence="5">
    <location>
        <begin position="2761"/>
        <end position="2787"/>
    </location>
</feature>
<accession>A0ABM1TDS1</accession>
<dbReference type="InterPro" id="IPR000742">
    <property type="entry name" value="EGF"/>
</dbReference>
<feature type="compositionally biased region" description="Basic and acidic residues" evidence="5">
    <location>
        <begin position="2382"/>
        <end position="2396"/>
    </location>
</feature>
<evidence type="ECO:0000259" key="8">
    <source>
        <dbReference type="PROSITE" id="PS50026"/>
    </source>
</evidence>
<dbReference type="Pfam" id="PF15950">
    <property type="entry name" value="DUF4758"/>
    <property type="match status" value="8"/>
</dbReference>
<feature type="compositionally biased region" description="Polar residues" evidence="5">
    <location>
        <begin position="5873"/>
        <end position="5884"/>
    </location>
</feature>
<dbReference type="SMART" id="SM00181">
    <property type="entry name" value="EGF"/>
    <property type="match status" value="2"/>
</dbReference>
<feature type="compositionally biased region" description="Polar residues" evidence="5">
    <location>
        <begin position="5812"/>
        <end position="5828"/>
    </location>
</feature>
<dbReference type="CDD" id="cd00054">
    <property type="entry name" value="EGF_CA"/>
    <property type="match status" value="1"/>
</dbReference>
<feature type="region of interest" description="Disordered" evidence="5">
    <location>
        <begin position="2460"/>
        <end position="2544"/>
    </location>
</feature>
<evidence type="ECO:0000256" key="6">
    <source>
        <dbReference type="SAM" id="Phobius"/>
    </source>
</evidence>
<keyword evidence="4" id="KW-0245">EGF-like domain</keyword>
<dbReference type="CDD" id="cd00112">
    <property type="entry name" value="LDLa"/>
    <property type="match status" value="1"/>
</dbReference>
<feature type="compositionally biased region" description="Polar residues" evidence="5">
    <location>
        <begin position="2742"/>
        <end position="2756"/>
    </location>
</feature>
<feature type="compositionally biased region" description="Polar residues" evidence="5">
    <location>
        <begin position="2397"/>
        <end position="2417"/>
    </location>
</feature>
<feature type="disulfide bond" evidence="4">
    <location>
        <begin position="6175"/>
        <end position="6184"/>
    </location>
</feature>
<keyword evidence="9" id="KW-1185">Reference proteome</keyword>
<dbReference type="PANTHER" id="PTHR39072">
    <property type="entry name" value="RE48511P"/>
    <property type="match status" value="1"/>
</dbReference>
<evidence type="ECO:0000259" key="7">
    <source>
        <dbReference type="PROSITE" id="PS50024"/>
    </source>
</evidence>
<feature type="region of interest" description="Disordered" evidence="5">
    <location>
        <begin position="1712"/>
        <end position="1736"/>
    </location>
</feature>